<evidence type="ECO:0000256" key="2">
    <source>
        <dbReference type="ARBA" id="ARBA00022517"/>
    </source>
</evidence>
<evidence type="ECO:0000256" key="3">
    <source>
        <dbReference type="ARBA" id="ARBA00022552"/>
    </source>
</evidence>
<dbReference type="SUPFAM" id="SSF50978">
    <property type="entry name" value="WD40 repeat-like"/>
    <property type="match status" value="1"/>
</dbReference>
<dbReference type="GO" id="GO:0003723">
    <property type="term" value="F:RNA binding"/>
    <property type="evidence" value="ECO:0007669"/>
    <property type="project" value="InterPro"/>
</dbReference>
<keyword evidence="6" id="KW-0804">Transcription</keyword>
<keyword evidence="2" id="KW-0690">Ribosome biogenesis</keyword>
<evidence type="ECO:0000256" key="5">
    <source>
        <dbReference type="ARBA" id="ARBA00022737"/>
    </source>
</evidence>
<keyword evidence="4" id="KW-0853">WD repeat</keyword>
<dbReference type="EMBL" id="WNTK01031100">
    <property type="protein sequence ID" value="KAG9461006.1"/>
    <property type="molecule type" value="Genomic_DNA"/>
</dbReference>
<proteinExistence type="predicted"/>
<keyword evidence="5" id="KW-0677">Repeat</keyword>
<dbReference type="AlphaFoldDB" id="A0A8J6EBS4"/>
<dbReference type="Gene3D" id="2.130.10.10">
    <property type="entry name" value="YVTN repeat-like/Quinoprotein amine dehydrogenase"/>
    <property type="match status" value="1"/>
</dbReference>
<accession>A0A8J6EBS4</accession>
<dbReference type="PANTHER" id="PTHR44215">
    <property type="entry name" value="WD REPEAT-CONTAINING PROTEIN 75"/>
    <property type="match status" value="1"/>
</dbReference>
<feature type="non-terminal residue" evidence="8">
    <location>
        <position position="1"/>
    </location>
</feature>
<evidence type="ECO:0000313" key="9">
    <source>
        <dbReference type="Proteomes" id="UP000770717"/>
    </source>
</evidence>
<evidence type="ECO:0000256" key="1">
    <source>
        <dbReference type="ARBA" id="ARBA00004604"/>
    </source>
</evidence>
<dbReference type="Pfam" id="PF23869">
    <property type="entry name" value="Beta-prop_WDR75_1st"/>
    <property type="match status" value="1"/>
</dbReference>
<evidence type="ECO:0000256" key="4">
    <source>
        <dbReference type="ARBA" id="ARBA00022574"/>
    </source>
</evidence>
<dbReference type="GO" id="GO:0032040">
    <property type="term" value="C:small-subunit processome"/>
    <property type="evidence" value="ECO:0007669"/>
    <property type="project" value="InterPro"/>
</dbReference>
<dbReference type="InterPro" id="IPR015943">
    <property type="entry name" value="WD40/YVTN_repeat-like_dom_sf"/>
</dbReference>
<keyword evidence="7" id="KW-0539">Nucleus</keyword>
<dbReference type="PANTHER" id="PTHR44215:SF1">
    <property type="entry name" value="WD REPEAT-CONTAINING PROTEIN 75"/>
    <property type="match status" value="1"/>
</dbReference>
<evidence type="ECO:0000256" key="6">
    <source>
        <dbReference type="ARBA" id="ARBA00023163"/>
    </source>
</evidence>
<dbReference type="GO" id="GO:2000234">
    <property type="term" value="P:positive regulation of rRNA processing"/>
    <property type="evidence" value="ECO:0007669"/>
    <property type="project" value="TreeGrafter"/>
</dbReference>
<dbReference type="OrthoDB" id="4096at2759"/>
<organism evidence="8 9">
    <name type="scientific">Eleutherodactylus coqui</name>
    <name type="common">Puerto Rican coqui</name>
    <dbReference type="NCBI Taxonomy" id="57060"/>
    <lineage>
        <taxon>Eukaryota</taxon>
        <taxon>Metazoa</taxon>
        <taxon>Chordata</taxon>
        <taxon>Craniata</taxon>
        <taxon>Vertebrata</taxon>
        <taxon>Euteleostomi</taxon>
        <taxon>Amphibia</taxon>
        <taxon>Batrachia</taxon>
        <taxon>Anura</taxon>
        <taxon>Neobatrachia</taxon>
        <taxon>Hyloidea</taxon>
        <taxon>Eleutherodactylidae</taxon>
        <taxon>Eleutherodactylinae</taxon>
        <taxon>Eleutherodactylus</taxon>
        <taxon>Eleutherodactylus</taxon>
    </lineage>
</organism>
<name>A0A8J6EBS4_ELECQ</name>
<dbReference type="InterPro" id="IPR053826">
    <property type="entry name" value="WDR75"/>
</dbReference>
<comment type="subcellular location">
    <subcellularLocation>
        <location evidence="1">Nucleus</location>
        <location evidence="1">Nucleolus</location>
    </subcellularLocation>
</comment>
<keyword evidence="3" id="KW-0698">rRNA processing</keyword>
<evidence type="ECO:0000313" key="8">
    <source>
        <dbReference type="EMBL" id="KAG9461006.1"/>
    </source>
</evidence>
<reference evidence="8" key="1">
    <citation type="thesis" date="2020" institute="ProQuest LLC" country="789 East Eisenhower Parkway, Ann Arbor, MI, USA">
        <title>Comparative Genomics and Chromosome Evolution.</title>
        <authorList>
            <person name="Mudd A.B."/>
        </authorList>
    </citation>
    <scope>NUCLEOTIDE SEQUENCE</scope>
    <source>
        <strain evidence="8">HN-11 Male</strain>
        <tissue evidence="8">Kidney and liver</tissue>
    </source>
</reference>
<keyword evidence="9" id="KW-1185">Reference proteome</keyword>
<evidence type="ECO:0000256" key="7">
    <source>
        <dbReference type="ARBA" id="ARBA00023242"/>
    </source>
</evidence>
<gene>
    <name evidence="8" type="ORF">GDO78_018441</name>
</gene>
<protein>
    <submittedName>
        <fullName evidence="8">Uncharacterized protein</fullName>
    </submittedName>
</protein>
<dbReference type="InterPro" id="IPR036322">
    <property type="entry name" value="WD40_repeat_dom_sf"/>
</dbReference>
<sequence>RNFNHDRNYTNTSLHWHYDYVADLAFSAQGTVLFSGGVECVLVQWSHTLEHRKEFLPRLGATIEHIVTSPSGSLLCTSHVDNSKF</sequence>
<comment type="caution">
    <text evidence="8">The sequence shown here is derived from an EMBL/GenBank/DDBJ whole genome shotgun (WGS) entry which is preliminary data.</text>
</comment>
<dbReference type="GO" id="GO:0045943">
    <property type="term" value="P:positive regulation of transcription by RNA polymerase I"/>
    <property type="evidence" value="ECO:0007669"/>
    <property type="project" value="InterPro"/>
</dbReference>
<dbReference type="GO" id="GO:0006364">
    <property type="term" value="P:rRNA processing"/>
    <property type="evidence" value="ECO:0007669"/>
    <property type="project" value="UniProtKB-KW"/>
</dbReference>
<dbReference type="Proteomes" id="UP000770717">
    <property type="component" value="Unassembled WGS sequence"/>
</dbReference>